<gene>
    <name evidence="2" type="ORF">RIMI_LOCUS197931</name>
</gene>
<dbReference type="EMBL" id="CAUEEQ010000203">
    <property type="protein sequence ID" value="CAJ0916092.1"/>
    <property type="molecule type" value="Genomic_DNA"/>
</dbReference>
<comment type="caution">
    <text evidence="2">The sequence shown here is derived from an EMBL/GenBank/DDBJ whole genome shotgun (WGS) entry which is preliminary data.</text>
</comment>
<sequence>MKTSPVPDCRQQPPVRAAGSLQLAASGMKTTSMPLAGEVLQVAVPKASPQPGPPATSSRSITVVYVINEGTSGLQACESAALHSLQEACESQGARLETLQFGKLDFGETTVLDRFYNAVEIRLRKSQHAASLANAIQWTIPLRQSLEFFFTTWINNKLDITRHGKTNGVVQKYNLSRKK</sequence>
<protein>
    <recommendedName>
        <fullName evidence="1">MAP3K deoxyribohydrolase domain-containing protein</fullName>
    </recommendedName>
</protein>
<proteinExistence type="predicted"/>
<reference evidence="2" key="1">
    <citation type="submission" date="2023-07" db="EMBL/GenBank/DDBJ databases">
        <authorList>
            <person name="Stuckert A."/>
        </authorList>
    </citation>
    <scope>NUCLEOTIDE SEQUENCE</scope>
</reference>
<dbReference type="Pfam" id="PF20309">
    <property type="entry name" value="DRHyd-ASK"/>
    <property type="match status" value="1"/>
</dbReference>
<keyword evidence="3" id="KW-1185">Reference proteome</keyword>
<dbReference type="InterPro" id="IPR046872">
    <property type="entry name" value="DRHyd-ASK"/>
</dbReference>
<evidence type="ECO:0000313" key="3">
    <source>
        <dbReference type="Proteomes" id="UP001176940"/>
    </source>
</evidence>
<evidence type="ECO:0000313" key="2">
    <source>
        <dbReference type="EMBL" id="CAJ0916092.1"/>
    </source>
</evidence>
<evidence type="ECO:0000259" key="1">
    <source>
        <dbReference type="Pfam" id="PF20309"/>
    </source>
</evidence>
<feature type="domain" description="MAP3K deoxyribohydrolase" evidence="1">
    <location>
        <begin position="84"/>
        <end position="118"/>
    </location>
</feature>
<dbReference type="Proteomes" id="UP001176940">
    <property type="component" value="Unassembled WGS sequence"/>
</dbReference>
<accession>A0ABN9KRW1</accession>
<name>A0ABN9KRW1_9NEOB</name>
<organism evidence="2 3">
    <name type="scientific">Ranitomeya imitator</name>
    <name type="common">mimic poison frog</name>
    <dbReference type="NCBI Taxonomy" id="111125"/>
    <lineage>
        <taxon>Eukaryota</taxon>
        <taxon>Metazoa</taxon>
        <taxon>Chordata</taxon>
        <taxon>Craniata</taxon>
        <taxon>Vertebrata</taxon>
        <taxon>Euteleostomi</taxon>
        <taxon>Amphibia</taxon>
        <taxon>Batrachia</taxon>
        <taxon>Anura</taxon>
        <taxon>Neobatrachia</taxon>
        <taxon>Hyloidea</taxon>
        <taxon>Dendrobatidae</taxon>
        <taxon>Dendrobatinae</taxon>
        <taxon>Ranitomeya</taxon>
    </lineage>
</organism>